<evidence type="ECO:0000313" key="1">
    <source>
        <dbReference type="EMBL" id="NMH97991.1"/>
    </source>
</evidence>
<dbReference type="RefSeq" id="WP_169381431.1">
    <property type="nucleotide sequence ID" value="NZ_JAAXLA010000017.1"/>
</dbReference>
<name>A0ABX1S8V3_9PSEU</name>
<organism evidence="1 2">
    <name type="scientific">Pseudonocardia acidicola</name>
    <dbReference type="NCBI Taxonomy" id="2724939"/>
    <lineage>
        <taxon>Bacteria</taxon>
        <taxon>Bacillati</taxon>
        <taxon>Actinomycetota</taxon>
        <taxon>Actinomycetes</taxon>
        <taxon>Pseudonocardiales</taxon>
        <taxon>Pseudonocardiaceae</taxon>
        <taxon>Pseudonocardia</taxon>
    </lineage>
</organism>
<sequence>MTAVLEGPAWAQQGLDQREGRYPLAVEAPVLGMVAMLMPGLSTLTEFARYYTLYWALADHAEQHDLDGAACQQLLRRAEVLLALATRLTHGDEASAHGADALQRGLGKGRTAWELADTGKSSYSPRAWGFWSQYGGPSDVLGTATTKEGAIRPSRHACPAEVRKMFAPLFAAAARDASPSLDALPQLEPVSLGTLDGPDLDALRDLFTATRACRHVESDWEGPDLTRRATLRILLRTGQLAPEKSWSEALRHGVAFGSAAVEDSVLSQESRTQAWRGVLLRHYSVGAWRRLWAGLVDFVGNNGVTTRADLHSWISDQLPDLRVQEWQAQLPTLIGRGGHPEPAEEQVTAQGEGVHRDIALLAVGAQRRETLDGIALEAFRGGKTVRNNFLGPEWVSLRIGDNAARSVRDLGRDLVDDMLAQSRRVALRKVVVSSEGRMQVFSRLHERNDTFTARSREGSGNVGLRVEQLAGLATQLGLADESATSAGRELLKLPA</sequence>
<reference evidence="1 2" key="1">
    <citation type="submission" date="2020-04" db="EMBL/GenBank/DDBJ databases">
        <authorList>
            <person name="Klaysubun C."/>
            <person name="Duangmal K."/>
            <person name="Lipun K."/>
        </authorList>
    </citation>
    <scope>NUCLEOTIDE SEQUENCE [LARGE SCALE GENOMIC DNA]</scope>
    <source>
        <strain evidence="1 2">K10HN5</strain>
    </source>
</reference>
<dbReference type="Proteomes" id="UP000820669">
    <property type="component" value="Unassembled WGS sequence"/>
</dbReference>
<protein>
    <submittedName>
        <fullName evidence="1">Uncharacterized protein</fullName>
    </submittedName>
</protein>
<gene>
    <name evidence="1" type="ORF">HF526_11805</name>
</gene>
<accession>A0ABX1S8V3</accession>
<comment type="caution">
    <text evidence="1">The sequence shown here is derived from an EMBL/GenBank/DDBJ whole genome shotgun (WGS) entry which is preliminary data.</text>
</comment>
<keyword evidence="2" id="KW-1185">Reference proteome</keyword>
<evidence type="ECO:0000313" key="2">
    <source>
        <dbReference type="Proteomes" id="UP000820669"/>
    </source>
</evidence>
<dbReference type="EMBL" id="JAAXLA010000017">
    <property type="protein sequence ID" value="NMH97991.1"/>
    <property type="molecule type" value="Genomic_DNA"/>
</dbReference>
<proteinExistence type="predicted"/>